<proteinExistence type="predicted"/>
<accession>A0A034V947</accession>
<dbReference type="EMBL" id="GAKP01020687">
    <property type="protein sequence ID" value="JAC38265.1"/>
    <property type="molecule type" value="Transcribed_RNA"/>
</dbReference>
<protein>
    <submittedName>
        <fullName evidence="1">Uncharacterized protein</fullName>
    </submittedName>
</protein>
<sequence length="109" mass="12959">MDNKKLTEILMSFERQQISKASSLHKYFTCICFCKFKNFITTCPMKIKSLKDRKCNYNENQQFNNHHKTVINKITVVVKINSRLSRSKKMCAKRKARKLKKHKCIKKVS</sequence>
<dbReference type="AlphaFoldDB" id="A0A034V947"/>
<evidence type="ECO:0000313" key="1">
    <source>
        <dbReference type="EMBL" id="JAC38265.1"/>
    </source>
</evidence>
<reference evidence="1" key="1">
    <citation type="journal article" date="2014" name="BMC Genomics">
        <title>Characterizing the developmental transcriptome of the oriental fruit fly, Bactrocera dorsalis (Diptera: Tephritidae) through comparative genomic analysis with Drosophila melanogaster utilizing modENCODE datasets.</title>
        <authorList>
            <person name="Geib S.M."/>
            <person name="Calla B."/>
            <person name="Hall B."/>
            <person name="Hou S."/>
            <person name="Manoukis N.C."/>
        </authorList>
    </citation>
    <scope>NUCLEOTIDE SEQUENCE</scope>
    <source>
        <strain evidence="1">Punador</strain>
    </source>
</reference>
<name>A0A034V947_BACDO</name>
<dbReference type="EMBL" id="GAKP01020692">
    <property type="protein sequence ID" value="JAC38260.1"/>
    <property type="molecule type" value="Transcribed_RNA"/>
</dbReference>
<organism evidence="1">
    <name type="scientific">Bactrocera dorsalis</name>
    <name type="common">Oriental fruit fly</name>
    <name type="synonym">Dacus dorsalis</name>
    <dbReference type="NCBI Taxonomy" id="27457"/>
    <lineage>
        <taxon>Eukaryota</taxon>
        <taxon>Metazoa</taxon>
        <taxon>Ecdysozoa</taxon>
        <taxon>Arthropoda</taxon>
        <taxon>Hexapoda</taxon>
        <taxon>Insecta</taxon>
        <taxon>Pterygota</taxon>
        <taxon>Neoptera</taxon>
        <taxon>Endopterygota</taxon>
        <taxon>Diptera</taxon>
        <taxon>Brachycera</taxon>
        <taxon>Muscomorpha</taxon>
        <taxon>Tephritoidea</taxon>
        <taxon>Tephritidae</taxon>
        <taxon>Bactrocera</taxon>
        <taxon>Bactrocera</taxon>
    </lineage>
</organism>